<dbReference type="InterPro" id="IPR019099">
    <property type="entry name" value="Uncharacterised_PGPGW_TM"/>
</dbReference>
<reference evidence="2 3" key="1">
    <citation type="submission" date="2020-10" db="EMBL/GenBank/DDBJ databases">
        <title>Nocardioides sp. isolated from sludge.</title>
        <authorList>
            <person name="Zhang X."/>
        </authorList>
    </citation>
    <scope>NUCLEOTIDE SEQUENCE [LARGE SCALE GENOMIC DNA]</scope>
    <source>
        <strain evidence="2 3">Y6</strain>
    </source>
</reference>
<dbReference type="Pfam" id="PF09656">
    <property type="entry name" value="PGPGW"/>
    <property type="match status" value="1"/>
</dbReference>
<evidence type="ECO:0008006" key="4">
    <source>
        <dbReference type="Google" id="ProtNLM"/>
    </source>
</evidence>
<gene>
    <name evidence="2" type="ORF">IEQ44_10565</name>
</gene>
<proteinExistence type="predicted"/>
<keyword evidence="3" id="KW-1185">Reference proteome</keyword>
<comment type="caution">
    <text evidence="2">The sequence shown here is derived from an EMBL/GenBank/DDBJ whole genome shotgun (WGS) entry which is preliminary data.</text>
</comment>
<name>A0ABR9RU72_9ACTN</name>
<sequence length="160" mass="17013">MSVTSTGKHVLLQGAGWVLVIVGLAALVLPGPGLLALFAGMAMLATQYEWADRRLAPVRRAALRTAADSVRTWLRILLSLIGILVLIGLGIYWGISVAAPSWWPVPDHWWLVGGWGTGATLIGSGVIALALLVYSYLNFRGPHDDQGPAEHAIDEGNDPG</sequence>
<evidence type="ECO:0000256" key="1">
    <source>
        <dbReference type="SAM" id="Phobius"/>
    </source>
</evidence>
<evidence type="ECO:0000313" key="2">
    <source>
        <dbReference type="EMBL" id="MBE7325101.1"/>
    </source>
</evidence>
<organism evidence="2 3">
    <name type="scientific">Nocardioides malaquae</name>
    <dbReference type="NCBI Taxonomy" id="2773426"/>
    <lineage>
        <taxon>Bacteria</taxon>
        <taxon>Bacillati</taxon>
        <taxon>Actinomycetota</taxon>
        <taxon>Actinomycetes</taxon>
        <taxon>Propionibacteriales</taxon>
        <taxon>Nocardioidaceae</taxon>
        <taxon>Nocardioides</taxon>
    </lineage>
</organism>
<keyword evidence="1" id="KW-0472">Membrane</keyword>
<accession>A0ABR9RU72</accession>
<keyword evidence="1" id="KW-0812">Transmembrane</keyword>
<dbReference type="Proteomes" id="UP000756387">
    <property type="component" value="Unassembled WGS sequence"/>
</dbReference>
<feature type="transmembrane region" description="Helical" evidence="1">
    <location>
        <begin position="115"/>
        <end position="137"/>
    </location>
</feature>
<protein>
    <recommendedName>
        <fullName evidence="4">Transmembrane protein (PGPGW)</fullName>
    </recommendedName>
</protein>
<feature type="transmembrane region" description="Helical" evidence="1">
    <location>
        <begin position="9"/>
        <end position="28"/>
    </location>
</feature>
<evidence type="ECO:0000313" key="3">
    <source>
        <dbReference type="Proteomes" id="UP000756387"/>
    </source>
</evidence>
<dbReference type="EMBL" id="JADCSA010000009">
    <property type="protein sequence ID" value="MBE7325101.1"/>
    <property type="molecule type" value="Genomic_DNA"/>
</dbReference>
<dbReference type="RefSeq" id="WP_193638432.1">
    <property type="nucleotide sequence ID" value="NZ_JADCSA010000009.1"/>
</dbReference>
<keyword evidence="1" id="KW-1133">Transmembrane helix</keyword>
<feature type="transmembrane region" description="Helical" evidence="1">
    <location>
        <begin position="72"/>
        <end position="95"/>
    </location>
</feature>